<protein>
    <submittedName>
        <fullName evidence="2">Uncharacterized protein</fullName>
    </submittedName>
</protein>
<reference evidence="2 3" key="1">
    <citation type="submission" date="2013-04" db="EMBL/GenBank/DDBJ databases">
        <title>The Genome Sequence of Treponema medium ATCC 700293.</title>
        <authorList>
            <consortium name="The Broad Institute Genomics Platform"/>
            <person name="Earl A."/>
            <person name="Ward D."/>
            <person name="Feldgarden M."/>
            <person name="Gevers D."/>
            <person name="Leonetti C."/>
            <person name="Blanton J.M."/>
            <person name="Dewhirst F.E."/>
            <person name="Izard J."/>
            <person name="Walker B."/>
            <person name="Young S."/>
            <person name="Zeng Q."/>
            <person name="Gargeya S."/>
            <person name="Fitzgerald M."/>
            <person name="Haas B."/>
            <person name="Abouelleil A."/>
            <person name="Allen A.W."/>
            <person name="Alvarado L."/>
            <person name="Arachchi H.M."/>
            <person name="Berlin A.M."/>
            <person name="Chapman S.B."/>
            <person name="Gainer-Dewar J."/>
            <person name="Goldberg J."/>
            <person name="Griggs A."/>
            <person name="Gujja S."/>
            <person name="Hansen M."/>
            <person name="Howarth C."/>
            <person name="Imamovic A."/>
            <person name="Ireland A."/>
            <person name="Larimer J."/>
            <person name="McCowan C."/>
            <person name="Murphy C."/>
            <person name="Pearson M."/>
            <person name="Poon T.W."/>
            <person name="Priest M."/>
            <person name="Roberts A."/>
            <person name="Saif S."/>
            <person name="Shea T."/>
            <person name="Sisk P."/>
            <person name="Sykes S."/>
            <person name="Wortman J."/>
            <person name="Nusbaum C."/>
            <person name="Birren B."/>
        </authorList>
    </citation>
    <scope>NUCLEOTIDE SEQUENCE [LARGE SCALE GENOMIC DNA]</scope>
    <source>
        <strain evidence="2 3">ATCC 700293</strain>
    </source>
</reference>
<feature type="signal peptide" evidence="1">
    <location>
        <begin position="1"/>
        <end position="25"/>
    </location>
</feature>
<evidence type="ECO:0000256" key="1">
    <source>
        <dbReference type="SAM" id="SignalP"/>
    </source>
</evidence>
<proteinExistence type="predicted"/>
<name>A0AA87NRR2_TREMD</name>
<keyword evidence="1" id="KW-0732">Signal</keyword>
<comment type="caution">
    <text evidence="2">The sequence shown here is derived from an EMBL/GenBank/DDBJ whole genome shotgun (WGS) entry which is preliminary data.</text>
</comment>
<sequence length="284" mass="31824">MKYRGTKKVYITLLFLLISLPPALSALPGVAVYQLQAPAISEQTAQTVDNLVFSFIKELKAYTIFDLRNQSVPADFPNDPAIDYIFFGALEEVPEGIKLELILKGRKDQFTRIISKVYDNISKILLDSRLLVFNLFDFSVPLEQLARSLPQTAQNTEFGYIETVDSLAGSWKGEPGLDRVMILRGGRGMAVFSSGVSVSLDLKIDNGYLLVTQKGSLQPRQFLNLPDEIARQAVQKTNPPQWRFLVSPDKKILSGTKVDAQIQYNETAIISVKYDTATVEWLRD</sequence>
<dbReference type="Proteomes" id="UP000014634">
    <property type="component" value="Unassembled WGS sequence"/>
</dbReference>
<evidence type="ECO:0000313" key="3">
    <source>
        <dbReference type="Proteomes" id="UP000014634"/>
    </source>
</evidence>
<feature type="chain" id="PRO_5041659230" evidence="1">
    <location>
        <begin position="26"/>
        <end position="284"/>
    </location>
</feature>
<dbReference type="RefSeq" id="WP_016522235.1">
    <property type="nucleotide sequence ID" value="NZ_KE332517.1"/>
</dbReference>
<organism evidence="2 3">
    <name type="scientific">Treponema medium ATCC 700293</name>
    <dbReference type="NCBI Taxonomy" id="1125700"/>
    <lineage>
        <taxon>Bacteria</taxon>
        <taxon>Pseudomonadati</taxon>
        <taxon>Spirochaetota</taxon>
        <taxon>Spirochaetia</taxon>
        <taxon>Spirochaetales</taxon>
        <taxon>Treponemataceae</taxon>
        <taxon>Treponema</taxon>
    </lineage>
</organism>
<dbReference type="AlphaFoldDB" id="A0AA87NRR2"/>
<dbReference type="EMBL" id="ATFE01000003">
    <property type="protein sequence ID" value="EPF29536.1"/>
    <property type="molecule type" value="Genomic_DNA"/>
</dbReference>
<evidence type="ECO:0000313" key="2">
    <source>
        <dbReference type="EMBL" id="EPF29536.1"/>
    </source>
</evidence>
<gene>
    <name evidence="2" type="ORF">HMPREF9195_00237</name>
</gene>
<accession>A0AA87NRR2</accession>